<reference evidence="2" key="1">
    <citation type="journal article" date="2019" name="Int. J. Syst. Evol. Microbiol.">
        <title>The Global Catalogue of Microorganisms (GCM) 10K type strain sequencing project: providing services to taxonomists for standard genome sequencing and annotation.</title>
        <authorList>
            <consortium name="The Broad Institute Genomics Platform"/>
            <consortium name="The Broad Institute Genome Sequencing Center for Infectious Disease"/>
            <person name="Wu L."/>
            <person name="Ma J."/>
        </authorList>
    </citation>
    <scope>NUCLEOTIDE SEQUENCE [LARGE SCALE GENOMIC DNA]</scope>
    <source>
        <strain evidence="2">KCTC 22437</strain>
    </source>
</reference>
<name>A0ABW5Y8T8_9SPHI</name>
<dbReference type="EMBL" id="JBHUPD010000001">
    <property type="protein sequence ID" value="MFD2871698.1"/>
    <property type="molecule type" value="Genomic_DNA"/>
</dbReference>
<keyword evidence="2" id="KW-1185">Reference proteome</keyword>
<dbReference type="InterPro" id="IPR046516">
    <property type="entry name" value="DUF6694"/>
</dbReference>
<gene>
    <name evidence="1" type="ORF">ACFS5N_04410</name>
</gene>
<evidence type="ECO:0000313" key="1">
    <source>
        <dbReference type="EMBL" id="MFD2871698.1"/>
    </source>
</evidence>
<protein>
    <submittedName>
        <fullName evidence="1">DUF6694 family lipoprotein</fullName>
    </submittedName>
</protein>
<dbReference type="Pfam" id="PF20404">
    <property type="entry name" value="DUF6694"/>
    <property type="match status" value="1"/>
</dbReference>
<comment type="caution">
    <text evidence="1">The sequence shown here is derived from an EMBL/GenBank/DDBJ whole genome shotgun (WGS) entry which is preliminary data.</text>
</comment>
<dbReference type="RefSeq" id="WP_377182635.1">
    <property type="nucleotide sequence ID" value="NZ_JBHUPD010000001.1"/>
</dbReference>
<keyword evidence="1" id="KW-0449">Lipoprotein</keyword>
<accession>A0ABW5Y8T8</accession>
<organism evidence="1 2">
    <name type="scientific">Mucilaginibacter ximonensis</name>
    <dbReference type="NCBI Taxonomy" id="538021"/>
    <lineage>
        <taxon>Bacteria</taxon>
        <taxon>Pseudomonadati</taxon>
        <taxon>Bacteroidota</taxon>
        <taxon>Sphingobacteriia</taxon>
        <taxon>Sphingobacteriales</taxon>
        <taxon>Sphingobacteriaceae</taxon>
        <taxon>Mucilaginibacter</taxon>
    </lineage>
</organism>
<sequence length="300" mass="33565">MTNNHPKLILIAFLLLGYVLCFSSCGPSIDGSSDATFKKSYQELKKGHSDKDTAKLNSAIKVLAFSILGQRMDAPASGRQLTINDELRKQLDGKRYSTIISMAEDSLKSAKKREIAFVQKQIADLQTESKQRKAPYEALKKQLGIIQGRFIKIEQHGGEPTAYFEFKNTSKYTLDHFTLTSIIRSVSKRNIVTSSTSFFGGVKTLNYNDTLTVTVSISDFSKGETPEVPWNSIVYPVTDLSRYNMVASAYAQEIEINGKDADLNTAKWSDDDQADFEQKLHDLEAKLKEAQNLPENLDNI</sequence>
<dbReference type="Proteomes" id="UP001597557">
    <property type="component" value="Unassembled WGS sequence"/>
</dbReference>
<proteinExistence type="predicted"/>
<evidence type="ECO:0000313" key="2">
    <source>
        <dbReference type="Proteomes" id="UP001597557"/>
    </source>
</evidence>